<proteinExistence type="predicted"/>
<dbReference type="RefSeq" id="WP_136893469.1">
    <property type="nucleotide sequence ID" value="NZ_SWJE01000004.1"/>
</dbReference>
<dbReference type="Pfam" id="PF04917">
    <property type="entry name" value="Shufflon_N"/>
    <property type="match status" value="1"/>
</dbReference>
<evidence type="ECO:0000313" key="2">
    <source>
        <dbReference type="EMBL" id="TKC90139.1"/>
    </source>
</evidence>
<dbReference type="AlphaFoldDB" id="A0A4U1I9H3"/>
<protein>
    <submittedName>
        <fullName evidence="2">Shufflon system plasmid conjugative transfer pilus tip adhesin PilV</fullName>
    </submittedName>
</protein>
<dbReference type="InterPro" id="IPR007001">
    <property type="entry name" value="Shufflon_N"/>
</dbReference>
<dbReference type="Proteomes" id="UP000305539">
    <property type="component" value="Unassembled WGS sequence"/>
</dbReference>
<organism evidence="2 3">
    <name type="scientific">Trinickia terrae</name>
    <dbReference type="NCBI Taxonomy" id="2571161"/>
    <lineage>
        <taxon>Bacteria</taxon>
        <taxon>Pseudomonadati</taxon>
        <taxon>Pseudomonadota</taxon>
        <taxon>Betaproteobacteria</taxon>
        <taxon>Burkholderiales</taxon>
        <taxon>Burkholderiaceae</taxon>
        <taxon>Trinickia</taxon>
    </lineage>
</organism>
<name>A0A4U1I9H3_9BURK</name>
<comment type="caution">
    <text evidence="2">The sequence shown here is derived from an EMBL/GenBank/DDBJ whole genome shotgun (WGS) entry which is preliminary data.</text>
</comment>
<gene>
    <name evidence="2" type="primary">pilV</name>
    <name evidence="2" type="ORF">FAZ69_08285</name>
</gene>
<evidence type="ECO:0000259" key="1">
    <source>
        <dbReference type="Pfam" id="PF04917"/>
    </source>
</evidence>
<keyword evidence="3" id="KW-1185">Reference proteome</keyword>
<dbReference type="OrthoDB" id="7220054at2"/>
<evidence type="ECO:0000313" key="3">
    <source>
        <dbReference type="Proteomes" id="UP000305539"/>
    </source>
</evidence>
<dbReference type="EMBL" id="SWJE01000004">
    <property type="protein sequence ID" value="TKC90139.1"/>
    <property type="molecule type" value="Genomic_DNA"/>
</dbReference>
<reference evidence="2 3" key="1">
    <citation type="submission" date="2019-04" db="EMBL/GenBank/DDBJ databases">
        <title>Trinickia sp. 7GSK02, isolated from subtropical forest soil.</title>
        <authorList>
            <person name="Gao Z.-H."/>
            <person name="Qiu L.-H."/>
        </authorList>
    </citation>
    <scope>NUCLEOTIDE SEQUENCE [LARGE SCALE GENOMIC DNA]</scope>
    <source>
        <strain evidence="2 3">7GSK02</strain>
    </source>
</reference>
<accession>A0A4U1I9H3</accession>
<sequence length="427" mass="42908">MSEVLGALFAILVGLMYYPKIANGVATERHTQTDVTTAIQQQQWVAAVSNYVTQNMTSLESSVTTTPTVIPVATVKAANVGLPVGFTGTNPFNQTWTAAVTQPTAGNLQVLIYTVGGTQINDQELGSIARSANGVGGMIPTNNSGVYSGGAATAYGAFGAWQVSTAAYGVTGGSPASLLTFSNGALTSNYLYRNAVPGQPQLNTMSTNLNMGGNTITNAQQIQLAAGNGVQIGNSYVYGDSANTALRQNGAVYLQNTAGTANADLIAGNITAGGNVWAAGYLHAQGDVSANGNVSASGNVSANGNLWTNQQVIANGTIISYAGASAGSGCSQNGAIANSGSGPLFCQSGVWTAGGVSSVVQVDSGGWSATGYAGCPGGYTLTGGSCDMNRGGDGREISPRICQPSGNGFSCAENNSGSCIAHAICVQ</sequence>
<feature type="domain" description="Bacterial shufflon protein N-terminal" evidence="1">
    <location>
        <begin position="36"/>
        <end position="349"/>
    </location>
</feature>